<reference evidence="1" key="1">
    <citation type="submission" date="2021-05" db="EMBL/GenBank/DDBJ databases">
        <authorList>
            <person name="Pan Q."/>
            <person name="Jouanno E."/>
            <person name="Zahm M."/>
            <person name="Klopp C."/>
            <person name="Cabau C."/>
            <person name="Louis A."/>
            <person name="Berthelot C."/>
            <person name="Parey E."/>
            <person name="Roest Crollius H."/>
            <person name="Montfort J."/>
            <person name="Robinson-Rechavi M."/>
            <person name="Bouchez O."/>
            <person name="Lampietro C."/>
            <person name="Lopez Roques C."/>
            <person name="Donnadieu C."/>
            <person name="Postlethwait J."/>
            <person name="Bobe J."/>
            <person name="Dillon D."/>
            <person name="Chandos A."/>
            <person name="von Hippel F."/>
            <person name="Guiguen Y."/>
        </authorList>
    </citation>
    <scope>NUCLEOTIDE SEQUENCE</scope>
    <source>
        <strain evidence="1">YG-Jan2019</strain>
    </source>
</reference>
<dbReference type="Proteomes" id="UP001157502">
    <property type="component" value="Chromosome 15"/>
</dbReference>
<proteinExistence type="predicted"/>
<evidence type="ECO:0000313" key="1">
    <source>
        <dbReference type="EMBL" id="KAJ8001295.1"/>
    </source>
</evidence>
<name>A0ACC2GCQ3_DALPE</name>
<sequence length="593" mass="66145">MLKAFNIRRHAALFCHLLAVCLLCQKSYAQHVYNLSLSIEEGLPAGTIVGDIRTGVHTPNRGFFISESKDSYVFKDLEINADTGIISTAVVLDRERRDQYEFVAATLTGEVIKIQIVVIDVNDHVPVFSADKVELTVSELSPPGTRYELEAAVDEDEGQLGTQGYRIIQSDMAELFKVEYRNGGRNIWNLDLILTKRLDREERDCYSLTIEAFDGGIPPETGRLQVKINVSDENDNPPVFNQTEYQALVWEDALVMSSVCQVHATDLDLGDNGLVTYEIIRRQNDQNEFFIINKTSGIIQVNKTLDYETQAFYELIVRARDSGAQPEYSSTYVTVRVLDINDNRPNIDVMFLSETGEPEVSERAEIGEYVARISVSDSDLGEAGRIRVTLEGGDGKFTLKQIDDFLYALCVDSKLDREKEEFHEVILVASDFGSPPLTSQTTLLVKLIDTNDCRPVFDQEEYTVTVSEDIPQGSSLLSVQASDLDSGVNAAILYSIFPSNHLVHIDPGTGLITTAARLDYERETEMHFLVVSVDHGTPALTSTATVIIRVNDINDNKPVFKQQLYNVSIPEHTQIGDCFLQVCLLVLCVCADV</sequence>
<dbReference type="EMBL" id="CM055742">
    <property type="protein sequence ID" value="KAJ8001295.1"/>
    <property type="molecule type" value="Genomic_DNA"/>
</dbReference>
<evidence type="ECO:0000313" key="2">
    <source>
        <dbReference type="Proteomes" id="UP001157502"/>
    </source>
</evidence>
<gene>
    <name evidence="1" type="ORF">DPEC_G00192840</name>
</gene>
<protein>
    <submittedName>
        <fullName evidence="1">Uncharacterized protein</fullName>
    </submittedName>
</protein>
<keyword evidence="2" id="KW-1185">Reference proteome</keyword>
<comment type="caution">
    <text evidence="1">The sequence shown here is derived from an EMBL/GenBank/DDBJ whole genome shotgun (WGS) entry which is preliminary data.</text>
</comment>
<accession>A0ACC2GCQ3</accession>
<organism evidence="1 2">
    <name type="scientific">Dallia pectoralis</name>
    <name type="common">Alaska blackfish</name>
    <dbReference type="NCBI Taxonomy" id="75939"/>
    <lineage>
        <taxon>Eukaryota</taxon>
        <taxon>Metazoa</taxon>
        <taxon>Chordata</taxon>
        <taxon>Craniata</taxon>
        <taxon>Vertebrata</taxon>
        <taxon>Euteleostomi</taxon>
        <taxon>Actinopterygii</taxon>
        <taxon>Neopterygii</taxon>
        <taxon>Teleostei</taxon>
        <taxon>Protacanthopterygii</taxon>
        <taxon>Esociformes</taxon>
        <taxon>Umbridae</taxon>
        <taxon>Dallia</taxon>
    </lineage>
</organism>